<dbReference type="GeneID" id="66081429"/>
<feature type="transmembrane region" description="Helical" evidence="7">
    <location>
        <begin position="6"/>
        <end position="26"/>
    </location>
</feature>
<evidence type="ECO:0000313" key="8">
    <source>
        <dbReference type="EMBL" id="KAG7088350.1"/>
    </source>
</evidence>
<feature type="transmembrane region" description="Helical" evidence="7">
    <location>
        <begin position="121"/>
        <end position="142"/>
    </location>
</feature>
<dbReference type="GO" id="GO:0015174">
    <property type="term" value="F:basic amino acid transmembrane transporter activity"/>
    <property type="evidence" value="ECO:0007669"/>
    <property type="project" value="UniProtKB-ARBA"/>
</dbReference>
<dbReference type="InterPro" id="IPR006603">
    <property type="entry name" value="PQ-loop_rpt"/>
</dbReference>
<accession>A0A9P7RRH7</accession>
<evidence type="ECO:0000256" key="6">
    <source>
        <dbReference type="ARBA" id="ARBA00050768"/>
    </source>
</evidence>
<feature type="transmembrane region" description="Helical" evidence="7">
    <location>
        <begin position="38"/>
        <end position="60"/>
    </location>
</feature>
<comment type="caution">
    <text evidence="8">The sequence shown here is derived from an EMBL/GenBank/DDBJ whole genome shotgun (WGS) entry which is preliminary data.</text>
</comment>
<feature type="transmembrane region" description="Helical" evidence="7">
    <location>
        <begin position="227"/>
        <end position="250"/>
    </location>
</feature>
<dbReference type="FunFam" id="1.20.1280.290:FF:000012">
    <property type="entry name" value="Vacuolar membrane PQ loop repeat protein"/>
    <property type="match status" value="1"/>
</dbReference>
<comment type="similarity">
    <text evidence="5">Belongs to the laat-1 family.</text>
</comment>
<feature type="transmembrane region" description="Helical" evidence="7">
    <location>
        <begin position="193"/>
        <end position="215"/>
    </location>
</feature>
<feature type="transmembrane region" description="Helical" evidence="7">
    <location>
        <begin position="66"/>
        <end position="86"/>
    </location>
</feature>
<gene>
    <name evidence="8" type="ORF">E1B28_012354</name>
</gene>
<reference evidence="8" key="1">
    <citation type="journal article" date="2021" name="Genome Biol. Evol.">
        <title>The assembled and annotated genome of the fairy-ring fungus Marasmius oreades.</title>
        <authorList>
            <person name="Hiltunen M."/>
            <person name="Ament-Velasquez S.L."/>
            <person name="Johannesson H."/>
        </authorList>
    </citation>
    <scope>NUCLEOTIDE SEQUENCE</scope>
    <source>
        <strain evidence="8">03SP1</strain>
    </source>
</reference>
<protein>
    <recommendedName>
        <fullName evidence="10">PQ-loop-domain-containing protein</fullName>
    </recommendedName>
</protein>
<keyword evidence="4 7" id="KW-0472">Membrane</keyword>
<dbReference type="GO" id="GO:0034486">
    <property type="term" value="P:vacuolar transmembrane transport"/>
    <property type="evidence" value="ECO:0007669"/>
    <property type="project" value="UniProtKB-ARBA"/>
</dbReference>
<comment type="catalytic activity">
    <reaction evidence="6">
        <text>L-histidine(out) + L-arginine(in) = L-histidine(in) + L-arginine(out)</text>
        <dbReference type="Rhea" id="RHEA:71063"/>
        <dbReference type="ChEBI" id="CHEBI:32682"/>
        <dbReference type="ChEBI" id="CHEBI:57595"/>
    </reaction>
</comment>
<name>A0A9P7RRH7_9AGAR</name>
<dbReference type="Proteomes" id="UP001049176">
    <property type="component" value="Chromosome 8"/>
</dbReference>
<dbReference type="RefSeq" id="XP_043004821.1">
    <property type="nucleotide sequence ID" value="XM_043157454.1"/>
</dbReference>
<evidence type="ECO:0000256" key="5">
    <source>
        <dbReference type="ARBA" id="ARBA00038039"/>
    </source>
</evidence>
<evidence type="ECO:0000256" key="1">
    <source>
        <dbReference type="ARBA" id="ARBA00004141"/>
    </source>
</evidence>
<dbReference type="AlphaFoldDB" id="A0A9P7RRH7"/>
<dbReference type="KEGG" id="more:E1B28_012354"/>
<organism evidence="8 9">
    <name type="scientific">Marasmius oreades</name>
    <name type="common">fairy-ring Marasmius</name>
    <dbReference type="NCBI Taxonomy" id="181124"/>
    <lineage>
        <taxon>Eukaryota</taxon>
        <taxon>Fungi</taxon>
        <taxon>Dikarya</taxon>
        <taxon>Basidiomycota</taxon>
        <taxon>Agaricomycotina</taxon>
        <taxon>Agaricomycetes</taxon>
        <taxon>Agaricomycetidae</taxon>
        <taxon>Agaricales</taxon>
        <taxon>Marasmiineae</taxon>
        <taxon>Marasmiaceae</taxon>
        <taxon>Marasmius</taxon>
    </lineage>
</organism>
<evidence type="ECO:0000256" key="4">
    <source>
        <dbReference type="ARBA" id="ARBA00023136"/>
    </source>
</evidence>
<dbReference type="PANTHER" id="PTHR16201">
    <property type="entry name" value="SEVEN TRANSMEMBRANE PROTEIN 1-RELATED"/>
    <property type="match status" value="1"/>
</dbReference>
<sequence>MHDSLSSLFGWVSIASWVVVYTPQIYENYVLQSGEGLSILFVLIWLAGDLCNVLGAILAYLLPTMIILGSYYTVCDVILLGQIYYYRWKRNKSRHLSSQERAPLLPVDRNDERDNSVKVVFLRYTGGLAFVFTTGTIAWWISSLVGYPEEHDLSTATALRTWAIQVLGWSSAILFFGARIPQIAKNFETRCEGLTPTLFFFTSFGNITYVLSICVKSMEKSYLITNASWLAGSALTVFLDCIVLTQIFYYRTHPLEA</sequence>
<proteinExistence type="inferred from homology"/>
<dbReference type="EMBL" id="CM032188">
    <property type="protein sequence ID" value="KAG7088350.1"/>
    <property type="molecule type" value="Genomic_DNA"/>
</dbReference>
<evidence type="ECO:0000256" key="2">
    <source>
        <dbReference type="ARBA" id="ARBA00022692"/>
    </source>
</evidence>
<evidence type="ECO:0000256" key="7">
    <source>
        <dbReference type="SAM" id="Phobius"/>
    </source>
</evidence>
<keyword evidence="2 7" id="KW-0812">Transmembrane</keyword>
<dbReference type="PANTHER" id="PTHR16201:SF44">
    <property type="entry name" value="SEVEN TRANSMEMBRANE PROTEIN 1"/>
    <property type="match status" value="1"/>
</dbReference>
<dbReference type="Gene3D" id="1.20.1280.290">
    <property type="match status" value="2"/>
</dbReference>
<dbReference type="OrthoDB" id="8048523at2759"/>
<feature type="transmembrane region" description="Helical" evidence="7">
    <location>
        <begin position="162"/>
        <end position="181"/>
    </location>
</feature>
<keyword evidence="9" id="KW-1185">Reference proteome</keyword>
<evidence type="ECO:0000313" key="9">
    <source>
        <dbReference type="Proteomes" id="UP001049176"/>
    </source>
</evidence>
<dbReference type="InterPro" id="IPR051415">
    <property type="entry name" value="LAAT-1"/>
</dbReference>
<dbReference type="Pfam" id="PF04193">
    <property type="entry name" value="PQ-loop"/>
    <property type="match status" value="2"/>
</dbReference>
<dbReference type="SMART" id="SM00679">
    <property type="entry name" value="CTNS"/>
    <property type="match status" value="2"/>
</dbReference>
<dbReference type="GO" id="GO:0098852">
    <property type="term" value="C:lytic vacuole membrane"/>
    <property type="evidence" value="ECO:0007669"/>
    <property type="project" value="UniProtKB-ARBA"/>
</dbReference>
<comment type="subcellular location">
    <subcellularLocation>
        <location evidence="1">Membrane</location>
        <topology evidence="1">Multi-pass membrane protein</topology>
    </subcellularLocation>
</comment>
<keyword evidence="3 7" id="KW-1133">Transmembrane helix</keyword>
<dbReference type="FunFam" id="1.20.1280.290:FF:000009">
    <property type="entry name" value="PQ loop repeat family protein"/>
    <property type="match status" value="1"/>
</dbReference>
<evidence type="ECO:0000256" key="3">
    <source>
        <dbReference type="ARBA" id="ARBA00022989"/>
    </source>
</evidence>
<evidence type="ECO:0008006" key="10">
    <source>
        <dbReference type="Google" id="ProtNLM"/>
    </source>
</evidence>